<organism evidence="3 4">
    <name type="scientific">Polarella glacialis</name>
    <name type="common">Dinoflagellate</name>
    <dbReference type="NCBI Taxonomy" id="89957"/>
    <lineage>
        <taxon>Eukaryota</taxon>
        <taxon>Sar</taxon>
        <taxon>Alveolata</taxon>
        <taxon>Dinophyceae</taxon>
        <taxon>Suessiales</taxon>
        <taxon>Suessiaceae</taxon>
        <taxon>Polarella</taxon>
    </lineage>
</organism>
<dbReference type="NCBIfam" id="TIGR00756">
    <property type="entry name" value="PPR"/>
    <property type="match status" value="1"/>
</dbReference>
<evidence type="ECO:0000256" key="2">
    <source>
        <dbReference type="SAM" id="Phobius"/>
    </source>
</evidence>
<name>A0A813KU03_POLGL</name>
<dbReference type="EMBL" id="CAJNNW010032864">
    <property type="protein sequence ID" value="CAE8715786.1"/>
    <property type="molecule type" value="Genomic_DNA"/>
</dbReference>
<dbReference type="AlphaFoldDB" id="A0A813KU03"/>
<evidence type="ECO:0000313" key="4">
    <source>
        <dbReference type="Proteomes" id="UP000626109"/>
    </source>
</evidence>
<dbReference type="Proteomes" id="UP000626109">
    <property type="component" value="Unassembled WGS sequence"/>
</dbReference>
<accession>A0A813KU03</accession>
<dbReference type="InterPro" id="IPR011990">
    <property type="entry name" value="TPR-like_helical_dom_sf"/>
</dbReference>
<evidence type="ECO:0000256" key="1">
    <source>
        <dbReference type="PROSITE-ProRule" id="PRU00708"/>
    </source>
</evidence>
<sequence length="578" mass="61735">MAKMRSVRLSSNAATCCALIGACGLAQQWQRALWLLGSMRATHLVLNVAVSSSAISACERAAQWQRALLLLRRSEVDQVLPDTIMFSASISAAEKGGQWQHALALLSEAQAQGLASSVIMHSSVISAMEKSGEWQLALGILTEMRAARLQADVVAFNAAISACEKGGSWEQALALLTELGLARLAPSLTTFNALSSACSRGSRWKDSLQIFDSMREAGLSPDIVSCSAVLTAAEKAGQWQCLLQASFPTQGLATRLLLLGRDHLEAPTRALTSVLGFRAEVTGSAARLLDRRVLSPLRRGLSGVGALVSSKATPEPGALEPLLRAIDGLGPCYSRHVLTTFGNAGVRNARLLRSGGKVTSEFGGQSLANTTWAFANLSVISAALLESAWSAASAMVTDFSVLDRSRGDLVAFAKGLLGIIWAQAFLEVEQEALALSFLAVLRNIGSELDRLEASSSVFMQRDLDGGVHAVGPGSPALTVNLRGMAVVHKPPDWEVDGAARAAKEDAEEASTAKPLSSWLRCALPRRNCPVAWHPEMDHGFLHRLDVPSSGLILCGTTFLGLMVLRWQLDTYRIERQYV</sequence>
<keyword evidence="2" id="KW-0472">Membrane</keyword>
<dbReference type="PROSITE" id="PS51257">
    <property type="entry name" value="PROKAR_LIPOPROTEIN"/>
    <property type="match status" value="1"/>
</dbReference>
<feature type="repeat" description="PPR" evidence="1">
    <location>
        <begin position="152"/>
        <end position="186"/>
    </location>
</feature>
<keyword evidence="2" id="KW-0812">Transmembrane</keyword>
<dbReference type="Pfam" id="PF13812">
    <property type="entry name" value="PPR_3"/>
    <property type="match status" value="2"/>
</dbReference>
<reference evidence="3" key="1">
    <citation type="submission" date="2021-02" db="EMBL/GenBank/DDBJ databases">
        <authorList>
            <person name="Dougan E. K."/>
            <person name="Rhodes N."/>
            <person name="Thang M."/>
            <person name="Chan C."/>
        </authorList>
    </citation>
    <scope>NUCLEOTIDE SEQUENCE</scope>
</reference>
<gene>
    <name evidence="3" type="ORF">PGLA2088_LOCUS38759</name>
</gene>
<feature type="repeat" description="PPR" evidence="1">
    <location>
        <begin position="187"/>
        <end position="221"/>
    </location>
</feature>
<dbReference type="PANTHER" id="PTHR47938">
    <property type="entry name" value="RESPIRATORY COMPLEX I CHAPERONE (CIA84), PUTATIVE (AFU_ORTHOLOGUE AFUA_2G06020)-RELATED"/>
    <property type="match status" value="1"/>
</dbReference>
<evidence type="ECO:0008006" key="5">
    <source>
        <dbReference type="Google" id="ProtNLM"/>
    </source>
</evidence>
<dbReference type="PROSITE" id="PS51375">
    <property type="entry name" value="PPR"/>
    <property type="match status" value="2"/>
</dbReference>
<proteinExistence type="predicted"/>
<evidence type="ECO:0000313" key="3">
    <source>
        <dbReference type="EMBL" id="CAE8715786.1"/>
    </source>
</evidence>
<dbReference type="Gene3D" id="1.25.40.10">
    <property type="entry name" value="Tetratricopeptide repeat domain"/>
    <property type="match status" value="2"/>
</dbReference>
<feature type="transmembrane region" description="Helical" evidence="2">
    <location>
        <begin position="550"/>
        <end position="568"/>
    </location>
</feature>
<comment type="caution">
    <text evidence="3">The sequence shown here is derived from an EMBL/GenBank/DDBJ whole genome shotgun (WGS) entry which is preliminary data.</text>
</comment>
<keyword evidence="2" id="KW-1133">Transmembrane helix</keyword>
<dbReference type="PANTHER" id="PTHR47938:SF35">
    <property type="entry name" value="PENTATRICOPEPTIDE REPEAT-CONTAINING PROTEIN 4, MITOCHONDRIAL-RELATED"/>
    <property type="match status" value="1"/>
</dbReference>
<feature type="non-terminal residue" evidence="3">
    <location>
        <position position="1"/>
    </location>
</feature>
<dbReference type="GO" id="GO:0003729">
    <property type="term" value="F:mRNA binding"/>
    <property type="evidence" value="ECO:0007669"/>
    <property type="project" value="TreeGrafter"/>
</dbReference>
<dbReference type="InterPro" id="IPR002885">
    <property type="entry name" value="PPR_rpt"/>
</dbReference>
<protein>
    <recommendedName>
        <fullName evidence="5">Pentatricopeptide repeat-containing protein, chloroplastic</fullName>
    </recommendedName>
</protein>